<dbReference type="Pfam" id="PF14244">
    <property type="entry name" value="Retrotran_gag_3"/>
    <property type="match status" value="1"/>
</dbReference>
<evidence type="ECO:0000259" key="3">
    <source>
        <dbReference type="Pfam" id="PF22936"/>
    </source>
</evidence>
<evidence type="ECO:0000313" key="5">
    <source>
        <dbReference type="RefSeq" id="XP_071933508.1"/>
    </source>
</evidence>
<feature type="domain" description="Retrotransposon Copia-like N-terminal" evidence="2">
    <location>
        <begin position="23"/>
        <end position="68"/>
    </location>
</feature>
<reference evidence="5" key="1">
    <citation type="submission" date="2025-08" db="UniProtKB">
        <authorList>
            <consortium name="RefSeq"/>
        </authorList>
    </citation>
    <scope>IDENTIFICATION</scope>
    <source>
        <tissue evidence="5">Leaves</tissue>
    </source>
</reference>
<evidence type="ECO:0000256" key="1">
    <source>
        <dbReference type="SAM" id="MobiDB-lite"/>
    </source>
</evidence>
<organism evidence="4 5">
    <name type="scientific">Coffea arabica</name>
    <name type="common">Arabian coffee</name>
    <dbReference type="NCBI Taxonomy" id="13443"/>
    <lineage>
        <taxon>Eukaryota</taxon>
        <taxon>Viridiplantae</taxon>
        <taxon>Streptophyta</taxon>
        <taxon>Embryophyta</taxon>
        <taxon>Tracheophyta</taxon>
        <taxon>Spermatophyta</taxon>
        <taxon>Magnoliopsida</taxon>
        <taxon>eudicotyledons</taxon>
        <taxon>Gunneridae</taxon>
        <taxon>Pentapetalae</taxon>
        <taxon>asterids</taxon>
        <taxon>lamiids</taxon>
        <taxon>Gentianales</taxon>
        <taxon>Rubiaceae</taxon>
        <taxon>Ixoroideae</taxon>
        <taxon>Gardenieae complex</taxon>
        <taxon>Bertiereae - Coffeeae clade</taxon>
        <taxon>Coffeeae</taxon>
        <taxon>Coffea</taxon>
    </lineage>
</organism>
<evidence type="ECO:0000259" key="2">
    <source>
        <dbReference type="Pfam" id="PF14244"/>
    </source>
</evidence>
<dbReference type="InterPro" id="IPR012337">
    <property type="entry name" value="RNaseH-like_sf"/>
</dbReference>
<name>A0ABM4WNZ2_COFAR</name>
<proteinExistence type="predicted"/>
<sequence length="926" mass="104583">MPSKDEGNSGSDKKISSLYALSPNDNPGNIFTQVQLKRENYEEWARAVRTALRAKKKYGFNDGTVEQPTDDSPEIEDWWTVNSMLVSWVFNTVEPSLRSTISLVDNIGDLWEDIRQRFSIRNGPRVQQLRSDLMNCKLEGQTIVNYYGQLKTIWDELNNYDKILLCSCGGCKCNLTTELEKKREEEKVHQFLMGLDEERYGTVRANILSIEPLPNLNKVYAMVVQQERVRTMSRPREEKGNPMSFAVQVGGRNSGGDKTAVCSHCNCEGHDSGTCFQLIGYPDWWGNRPRSSTPGRGSGQDDHEGVTEIDIKGLSGLNDEQWSTLLGLLSSQKTVSNERLIGKQEILSWIIDSGASHHMTGTRGCLRDVSNIVPCSVRMPNGETTVALKERTDRNTRRLIGAGEQHEGLYFLKAVASANACKTSGVSDFNLWHRRMGHPSRPYKALASCGAACFLTIVDDCSRAVWIYLLKGKHKVACVLKNFIAMVKRQFEKDVKTIRSDNDTEFDGCILTAGYLINRTPSAVLKGKTLYEILFGQLPSYNHIRTFGYLCYVHRQLRDKDKFASRSRENSTKNADGAHEHKDWEIIEKDGEILEKSLEGCPPIEEIAEISAAENREENSGEESSTRLKDYVTNNVQFSPSQSSPLQPHSSGSEPVSYNEAMRDERWREAMRKEIQTLEENGTWTVEDLLVGKKAIGKVARNAEGIFLCQRKYALDVISEVGLLGAKPAKTPLEQNHKLALVERDDASDSAQYRRLVGRLIYLTITRPKLSYYVHIPAQFMQQPKKAHWEAALRVVRYLKGNLGQGILLRANSDLKLYAYCDSDWASYPLTRRSLTANPVYHERTKHIEVDCHFIREEIQNRNIETAHVRTTPQLADIFAKALGTDQFQFLLSKLGISDLHAPIEGGIEEIAEISAAIYGMIFWDL</sequence>
<evidence type="ECO:0008006" key="6">
    <source>
        <dbReference type="Google" id="ProtNLM"/>
    </source>
</evidence>
<feature type="compositionally biased region" description="Low complexity" evidence="1">
    <location>
        <begin position="637"/>
        <end position="653"/>
    </location>
</feature>
<feature type="region of interest" description="Disordered" evidence="1">
    <location>
        <begin position="1"/>
        <end position="25"/>
    </location>
</feature>
<feature type="region of interest" description="Disordered" evidence="1">
    <location>
        <begin position="563"/>
        <end position="584"/>
    </location>
</feature>
<feature type="region of interest" description="Disordered" evidence="1">
    <location>
        <begin position="636"/>
        <end position="659"/>
    </location>
</feature>
<protein>
    <recommendedName>
        <fullName evidence="6">Integrase catalytic domain-containing protein</fullName>
    </recommendedName>
</protein>
<dbReference type="PANTHER" id="PTHR37610">
    <property type="entry name" value="CCHC-TYPE DOMAIN-CONTAINING PROTEIN"/>
    <property type="match status" value="1"/>
</dbReference>
<dbReference type="InterPro" id="IPR054722">
    <property type="entry name" value="PolX-like_BBD"/>
</dbReference>
<feature type="domain" description="Retrovirus-related Pol polyprotein from transposon TNT 1-94-like beta-barrel" evidence="3">
    <location>
        <begin position="349"/>
        <end position="386"/>
    </location>
</feature>
<dbReference type="RefSeq" id="XP_071933508.1">
    <property type="nucleotide sequence ID" value="XM_072077407.1"/>
</dbReference>
<dbReference type="GeneID" id="140036124"/>
<evidence type="ECO:0000313" key="4">
    <source>
        <dbReference type="Proteomes" id="UP001652660"/>
    </source>
</evidence>
<dbReference type="Gene3D" id="3.30.420.10">
    <property type="entry name" value="Ribonuclease H-like superfamily/Ribonuclease H"/>
    <property type="match status" value="1"/>
</dbReference>
<gene>
    <name evidence="5" type="primary">LOC140036124</name>
</gene>
<dbReference type="InterPro" id="IPR036397">
    <property type="entry name" value="RNaseH_sf"/>
</dbReference>
<accession>A0ABM4WNZ2</accession>
<dbReference type="CDD" id="cd09272">
    <property type="entry name" value="RNase_HI_RT_Ty1"/>
    <property type="match status" value="1"/>
</dbReference>
<keyword evidence="4" id="KW-1185">Reference proteome</keyword>
<dbReference type="PANTHER" id="PTHR37610:SF101">
    <property type="entry name" value="(RAPE) HYPOTHETICAL PROTEIN"/>
    <property type="match status" value="1"/>
</dbReference>
<dbReference type="Proteomes" id="UP001652660">
    <property type="component" value="Chromosome 2e"/>
</dbReference>
<dbReference type="Pfam" id="PF22936">
    <property type="entry name" value="Pol_BBD"/>
    <property type="match status" value="1"/>
</dbReference>
<dbReference type="InterPro" id="IPR029472">
    <property type="entry name" value="Copia-like_N"/>
</dbReference>
<feature type="compositionally biased region" description="Basic and acidic residues" evidence="1">
    <location>
        <begin position="1"/>
        <end position="15"/>
    </location>
</feature>
<dbReference type="SUPFAM" id="SSF53098">
    <property type="entry name" value="Ribonuclease H-like"/>
    <property type="match status" value="1"/>
</dbReference>